<name>L9VXH5_9EURY</name>
<evidence type="ECO:0000313" key="3">
    <source>
        <dbReference type="Proteomes" id="UP000011599"/>
    </source>
</evidence>
<evidence type="ECO:0000313" key="2">
    <source>
        <dbReference type="EMBL" id="ELY41890.1"/>
    </source>
</evidence>
<protein>
    <submittedName>
        <fullName evidence="2">Uncharacterized protein</fullName>
    </submittedName>
</protein>
<dbReference type="Proteomes" id="UP000011599">
    <property type="component" value="Unassembled WGS sequence"/>
</dbReference>
<keyword evidence="3" id="KW-1185">Reference proteome</keyword>
<proteinExistence type="predicted"/>
<feature type="region of interest" description="Disordered" evidence="1">
    <location>
        <begin position="1"/>
        <end position="27"/>
    </location>
</feature>
<feature type="compositionally biased region" description="Acidic residues" evidence="1">
    <location>
        <begin position="1"/>
        <end position="10"/>
    </location>
</feature>
<gene>
    <name evidence="2" type="ORF">C496_08846</name>
</gene>
<reference evidence="2 3" key="1">
    <citation type="journal article" date="2014" name="PLoS Genet.">
        <title>Phylogenetically driven sequencing of extremely halophilic archaea reveals strategies for static and dynamic osmo-response.</title>
        <authorList>
            <person name="Becker E.A."/>
            <person name="Seitzer P.M."/>
            <person name="Tritt A."/>
            <person name="Larsen D."/>
            <person name="Krusor M."/>
            <person name="Yao A.I."/>
            <person name="Wu D."/>
            <person name="Madern D."/>
            <person name="Eisen J.A."/>
            <person name="Darling A.E."/>
            <person name="Facciotti M.T."/>
        </authorList>
    </citation>
    <scope>NUCLEOTIDE SEQUENCE [LARGE SCALE GENOMIC DNA]</scope>
    <source>
        <strain evidence="2 3">GA33</strain>
    </source>
</reference>
<organism evidence="2 3">
    <name type="scientific">Natronorubrum tibetense GA33</name>
    <dbReference type="NCBI Taxonomy" id="1114856"/>
    <lineage>
        <taxon>Archaea</taxon>
        <taxon>Methanobacteriati</taxon>
        <taxon>Methanobacteriota</taxon>
        <taxon>Stenosarchaea group</taxon>
        <taxon>Halobacteria</taxon>
        <taxon>Halobacteriales</taxon>
        <taxon>Natrialbaceae</taxon>
        <taxon>Natronorubrum</taxon>
    </lineage>
</organism>
<sequence>MEVELTDIDPDTTVTFDPSEFSLSPDDEETVAIETEGDSTSAEVAVTATLFDDGNETGQITLRRDFSVPQAEQTELTGDVTSTGGSGRFAFTLTNEGDTGVELVAIGIREATGPLERVDDGDLLLDTSGTGQGDRVVDDAANEIPVDDETFISFDPTQSLSPSGSPDDSIELRFDKFNDDPRGETVTIEIEFPDGTGEYVLEVPE</sequence>
<dbReference type="AlphaFoldDB" id="L9VXH5"/>
<dbReference type="OrthoDB" id="181895at2157"/>
<dbReference type="eggNOG" id="ENOG502N5JT">
    <property type="taxonomic scope" value="Archaea"/>
</dbReference>
<comment type="caution">
    <text evidence="2">The sequence shown here is derived from an EMBL/GenBank/DDBJ whole genome shotgun (WGS) entry which is preliminary data.</text>
</comment>
<evidence type="ECO:0000256" key="1">
    <source>
        <dbReference type="SAM" id="MobiDB-lite"/>
    </source>
</evidence>
<accession>L9VXH5</accession>
<dbReference type="PATRIC" id="fig|1114856.3.peg.1848"/>
<dbReference type="EMBL" id="AOHW01000026">
    <property type="protein sequence ID" value="ELY41890.1"/>
    <property type="molecule type" value="Genomic_DNA"/>
</dbReference>